<evidence type="ECO:0000256" key="1">
    <source>
        <dbReference type="ARBA" id="ARBA00010142"/>
    </source>
</evidence>
<evidence type="ECO:0000313" key="8">
    <source>
        <dbReference type="WBParaSite" id="HDID_0000448001-mRNA-1"/>
    </source>
</evidence>
<dbReference type="PROSITE" id="PS51420">
    <property type="entry name" value="RHO"/>
    <property type="match status" value="1"/>
</dbReference>
<dbReference type="SMART" id="SM00173">
    <property type="entry name" value="RAS"/>
    <property type="match status" value="1"/>
</dbReference>
<name>A0A0R3SHR5_HYMDI</name>
<evidence type="ECO:0000313" key="7">
    <source>
        <dbReference type="Proteomes" id="UP000321570"/>
    </source>
</evidence>
<dbReference type="InterPro" id="IPR027417">
    <property type="entry name" value="P-loop_NTPase"/>
</dbReference>
<gene>
    <name evidence="4" type="ORF">HDID_LOCUS4478</name>
    <name evidence="5" type="ORF">WMSIL1_LOCUS905</name>
</gene>
<dbReference type="Proteomes" id="UP000274504">
    <property type="component" value="Unassembled WGS sequence"/>
</dbReference>
<dbReference type="WBParaSite" id="HDID_0000448001-mRNA-1">
    <property type="protein sequence ID" value="HDID_0000448001-mRNA-1"/>
    <property type="gene ID" value="HDID_0000448001"/>
</dbReference>
<proteinExistence type="inferred from homology"/>
<dbReference type="Proteomes" id="UP000321570">
    <property type="component" value="Unassembled WGS sequence"/>
</dbReference>
<dbReference type="STRING" id="6216.A0A0R3SHR5"/>
<evidence type="ECO:0000313" key="4">
    <source>
        <dbReference type="EMBL" id="VDL49952.1"/>
    </source>
</evidence>
<dbReference type="PRINTS" id="PR00449">
    <property type="entry name" value="RASTRNSFRMNG"/>
</dbReference>
<reference evidence="4 6" key="2">
    <citation type="submission" date="2018-11" db="EMBL/GenBank/DDBJ databases">
        <authorList>
            <consortium name="Pathogen Informatics"/>
        </authorList>
    </citation>
    <scope>NUCLEOTIDE SEQUENCE [LARGE SCALE GENOMIC DNA]</scope>
</reference>
<accession>A0A0R3SHR5</accession>
<dbReference type="FunFam" id="3.40.50.300:FF:001179">
    <property type="entry name" value="Rho family GTPase"/>
    <property type="match status" value="1"/>
</dbReference>
<dbReference type="PROSITE" id="PS51419">
    <property type="entry name" value="RAB"/>
    <property type="match status" value="1"/>
</dbReference>
<dbReference type="GO" id="GO:0007264">
    <property type="term" value="P:small GTPase-mediated signal transduction"/>
    <property type="evidence" value="ECO:0007669"/>
    <property type="project" value="InterPro"/>
</dbReference>
<evidence type="ECO:0000313" key="5">
    <source>
        <dbReference type="EMBL" id="VUZ39799.1"/>
    </source>
</evidence>
<dbReference type="OrthoDB" id="8830751at2759"/>
<dbReference type="SMART" id="SM00174">
    <property type="entry name" value="RHO"/>
    <property type="match status" value="1"/>
</dbReference>
<keyword evidence="3" id="KW-0342">GTP-binding</keyword>
<reference evidence="8" key="1">
    <citation type="submission" date="2017-02" db="UniProtKB">
        <authorList>
            <consortium name="WormBaseParasite"/>
        </authorList>
    </citation>
    <scope>IDENTIFICATION</scope>
</reference>
<protein>
    <submittedName>
        <fullName evidence="8">Rho family GTPase</fullName>
    </submittedName>
</protein>
<dbReference type="SUPFAM" id="SSF52540">
    <property type="entry name" value="P-loop containing nucleoside triphosphate hydrolases"/>
    <property type="match status" value="1"/>
</dbReference>
<dbReference type="Pfam" id="PF00071">
    <property type="entry name" value="Ras"/>
    <property type="match status" value="1"/>
</dbReference>
<dbReference type="PANTHER" id="PTHR24072">
    <property type="entry name" value="RHO FAMILY GTPASE"/>
    <property type="match status" value="1"/>
</dbReference>
<dbReference type="Gene3D" id="3.40.50.300">
    <property type="entry name" value="P-loop containing nucleotide triphosphate hydrolases"/>
    <property type="match status" value="1"/>
</dbReference>
<evidence type="ECO:0000256" key="3">
    <source>
        <dbReference type="ARBA" id="ARBA00023134"/>
    </source>
</evidence>
<dbReference type="SMART" id="SM00176">
    <property type="entry name" value="RAN"/>
    <property type="match status" value="1"/>
</dbReference>
<evidence type="ECO:0000313" key="6">
    <source>
        <dbReference type="Proteomes" id="UP000274504"/>
    </source>
</evidence>
<dbReference type="PROSITE" id="PS51421">
    <property type="entry name" value="RAS"/>
    <property type="match status" value="1"/>
</dbReference>
<dbReference type="GO" id="GO:0003924">
    <property type="term" value="F:GTPase activity"/>
    <property type="evidence" value="ECO:0007669"/>
    <property type="project" value="InterPro"/>
</dbReference>
<sequence length="193" mass="21673">MNERSIKCVVVGDGMVGKTCLVLRYMMGDNGEFEKYIPTIADEYTAKVTVKNTQVIFNLWDTAGQEEFKNLRKASYPVTDVFLVCFAVDNKDAFRNVEDMWIPEVTQYCPNAAVILVGTKADTRIKMSNLNSVLTDQTVSYAMGKKMAKKWKLYDYVECSAKTGEGVKSVFDMAIKAGLNPRKFKKGHGCLVM</sequence>
<dbReference type="InterPro" id="IPR001806">
    <property type="entry name" value="Small_GTPase"/>
</dbReference>
<dbReference type="EMBL" id="CABIJS010000022">
    <property type="protein sequence ID" value="VUZ39799.1"/>
    <property type="molecule type" value="Genomic_DNA"/>
</dbReference>
<dbReference type="NCBIfam" id="TIGR00231">
    <property type="entry name" value="small_GTP"/>
    <property type="match status" value="1"/>
</dbReference>
<dbReference type="CDD" id="cd00157">
    <property type="entry name" value="Rho"/>
    <property type="match status" value="1"/>
</dbReference>
<keyword evidence="2" id="KW-0547">Nucleotide-binding</keyword>
<dbReference type="AlphaFoldDB" id="A0A0R3SHR5"/>
<dbReference type="GO" id="GO:0005525">
    <property type="term" value="F:GTP binding"/>
    <property type="evidence" value="ECO:0007669"/>
    <property type="project" value="UniProtKB-KW"/>
</dbReference>
<dbReference type="InterPro" id="IPR003578">
    <property type="entry name" value="Small_GTPase_Rho"/>
</dbReference>
<reference evidence="5 7" key="3">
    <citation type="submission" date="2019-07" db="EMBL/GenBank/DDBJ databases">
        <authorList>
            <person name="Jastrzebski P J."/>
            <person name="Paukszto L."/>
            <person name="Jastrzebski P J."/>
        </authorList>
    </citation>
    <scope>NUCLEOTIDE SEQUENCE [LARGE SCALE GENOMIC DNA]</scope>
    <source>
        <strain evidence="5 7">WMS-il1</strain>
    </source>
</reference>
<evidence type="ECO:0000256" key="2">
    <source>
        <dbReference type="ARBA" id="ARBA00022741"/>
    </source>
</evidence>
<dbReference type="InterPro" id="IPR005225">
    <property type="entry name" value="Small_GTP-bd"/>
</dbReference>
<dbReference type="SMART" id="SM00175">
    <property type="entry name" value="RAB"/>
    <property type="match status" value="1"/>
</dbReference>
<keyword evidence="7" id="KW-1185">Reference proteome</keyword>
<organism evidence="8">
    <name type="scientific">Hymenolepis diminuta</name>
    <name type="common">Rat tapeworm</name>
    <dbReference type="NCBI Taxonomy" id="6216"/>
    <lineage>
        <taxon>Eukaryota</taxon>
        <taxon>Metazoa</taxon>
        <taxon>Spiralia</taxon>
        <taxon>Lophotrochozoa</taxon>
        <taxon>Platyhelminthes</taxon>
        <taxon>Cestoda</taxon>
        <taxon>Eucestoda</taxon>
        <taxon>Cyclophyllidea</taxon>
        <taxon>Hymenolepididae</taxon>
        <taxon>Hymenolepis</taxon>
    </lineage>
</organism>
<dbReference type="EMBL" id="UYSG01001742">
    <property type="protein sequence ID" value="VDL49952.1"/>
    <property type="molecule type" value="Genomic_DNA"/>
</dbReference>
<comment type="similarity">
    <text evidence="1">Belongs to the small GTPase superfamily. Rho family.</text>
</comment>